<keyword evidence="2" id="KW-1185">Reference proteome</keyword>
<dbReference type="PANTHER" id="PTHR33594">
    <property type="entry name" value="SUPERFAMILY HYDROLASE, PUTATIVE (AFU_ORTHOLOGUE AFUA_1G03035)-RELATED"/>
    <property type="match status" value="1"/>
</dbReference>
<dbReference type="Gene3D" id="1.10.472.50">
    <property type="entry name" value="HD-domain/PDEase-like"/>
    <property type="match status" value="1"/>
</dbReference>
<dbReference type="GO" id="GO:0016787">
    <property type="term" value="F:hydrolase activity"/>
    <property type="evidence" value="ECO:0007669"/>
    <property type="project" value="UniProtKB-KW"/>
</dbReference>
<dbReference type="Gene3D" id="1.20.58.1910">
    <property type="match status" value="1"/>
</dbReference>
<dbReference type="InterPro" id="IPR003607">
    <property type="entry name" value="HD/PDEase_dom"/>
</dbReference>
<sequence length="239" mass="27576">MLKQLRKCVENETKKIMAGHDVSGHGFDHFIAVRNHALKALEFENISTTKKLQVELAAFLHDVDDPKIFPNSIDYQNARLILDTSFNEINFNDLISDTIFESFKTDIINLISLVSCSKNGDDEPPESWMAIPRDADRLEAIGEIGITRCREFAVHIKLPFYIETTPIAKTREDVLKYATADRFNKYKSGHKSVSMIDHYYDKLLHIGKPSCLRSQNPYILEEAKKRNEIMIDFVLNYKY</sequence>
<dbReference type="Proteomes" id="UP000289600">
    <property type="component" value="Segment"/>
</dbReference>
<organism evidence="1 2">
    <name type="scientific">Moumouvirus australiensis</name>
    <dbReference type="NCBI Taxonomy" id="2109587"/>
    <lineage>
        <taxon>Viruses</taxon>
        <taxon>Varidnaviria</taxon>
        <taxon>Bamfordvirae</taxon>
        <taxon>Nucleocytoviricota</taxon>
        <taxon>Megaviricetes</taxon>
        <taxon>Imitervirales</taxon>
        <taxon>Mimiviridae</taxon>
        <taxon>Megamimivirinae</taxon>
        <taxon>Moumouvirus</taxon>
        <taxon>Moumouvirus australiense</taxon>
    </lineage>
</organism>
<dbReference type="SUPFAM" id="SSF109604">
    <property type="entry name" value="HD-domain/PDEase-like"/>
    <property type="match status" value="1"/>
</dbReference>
<evidence type="ECO:0000313" key="1">
    <source>
        <dbReference type="EMBL" id="AVL95188.1"/>
    </source>
</evidence>
<evidence type="ECO:0000313" key="2">
    <source>
        <dbReference type="Proteomes" id="UP000289600"/>
    </source>
</evidence>
<name>A0A2P1EMT6_9VIRU</name>
<reference evidence="2" key="1">
    <citation type="submission" date="2018-01" db="EMBL/GenBank/DDBJ databases">
        <title>Testimony of 'menage a trois' revealed by the proteome of Megavirus virophage.</title>
        <authorList>
            <person name="Jeudy S."/>
            <person name="Bertaux L."/>
            <person name="Alempic J.-M."/>
            <person name="Lartigue A."/>
            <person name="Legendre M."/>
            <person name="Philippe N."/>
            <person name="Beucher L."/>
            <person name="Biondi E."/>
            <person name="Juul S."/>
            <person name="Turner D."/>
            <person name="Coute Y."/>
            <person name="Claverie J.-M."/>
            <person name="Abergel C."/>
        </authorList>
    </citation>
    <scope>NUCLEOTIDE SEQUENCE [LARGE SCALE GENOMIC DNA]</scope>
</reference>
<dbReference type="CDD" id="cd00077">
    <property type="entry name" value="HDc"/>
    <property type="match status" value="1"/>
</dbReference>
<gene>
    <name evidence="1" type="ORF">mc_801</name>
</gene>
<accession>A0A2P1EMT6</accession>
<proteinExistence type="predicted"/>
<keyword evidence="1" id="KW-0378">Hydrolase</keyword>
<dbReference type="EMBL" id="MG807320">
    <property type="protein sequence ID" value="AVL95188.1"/>
    <property type="molecule type" value="Genomic_DNA"/>
</dbReference>
<protein>
    <submittedName>
        <fullName evidence="1">Metal dependent phosphohydrolase</fullName>
    </submittedName>
</protein>
<dbReference type="PANTHER" id="PTHR33594:SF1">
    <property type="entry name" value="HD_PDEASE DOMAIN-CONTAINING PROTEIN"/>
    <property type="match status" value="1"/>
</dbReference>